<proteinExistence type="predicted"/>
<reference evidence="1 2" key="1">
    <citation type="journal article" date="2019" name="Nat. Ecol. Evol.">
        <title>Megaphylogeny resolves global patterns of mushroom evolution.</title>
        <authorList>
            <person name="Varga T."/>
            <person name="Krizsan K."/>
            <person name="Foldi C."/>
            <person name="Dima B."/>
            <person name="Sanchez-Garcia M."/>
            <person name="Sanchez-Ramirez S."/>
            <person name="Szollosi G.J."/>
            <person name="Szarkandi J.G."/>
            <person name="Papp V."/>
            <person name="Albert L."/>
            <person name="Andreopoulos W."/>
            <person name="Angelini C."/>
            <person name="Antonin V."/>
            <person name="Barry K.W."/>
            <person name="Bougher N.L."/>
            <person name="Buchanan P."/>
            <person name="Buyck B."/>
            <person name="Bense V."/>
            <person name="Catcheside P."/>
            <person name="Chovatia M."/>
            <person name="Cooper J."/>
            <person name="Damon W."/>
            <person name="Desjardin D."/>
            <person name="Finy P."/>
            <person name="Geml J."/>
            <person name="Haridas S."/>
            <person name="Hughes K."/>
            <person name="Justo A."/>
            <person name="Karasinski D."/>
            <person name="Kautmanova I."/>
            <person name="Kiss B."/>
            <person name="Kocsube S."/>
            <person name="Kotiranta H."/>
            <person name="LaButti K.M."/>
            <person name="Lechner B.E."/>
            <person name="Liimatainen K."/>
            <person name="Lipzen A."/>
            <person name="Lukacs Z."/>
            <person name="Mihaltcheva S."/>
            <person name="Morgado L.N."/>
            <person name="Niskanen T."/>
            <person name="Noordeloos M.E."/>
            <person name="Ohm R.A."/>
            <person name="Ortiz-Santana B."/>
            <person name="Ovrebo C."/>
            <person name="Racz N."/>
            <person name="Riley R."/>
            <person name="Savchenko A."/>
            <person name="Shiryaev A."/>
            <person name="Soop K."/>
            <person name="Spirin V."/>
            <person name="Szebenyi C."/>
            <person name="Tomsovsky M."/>
            <person name="Tulloss R.E."/>
            <person name="Uehling J."/>
            <person name="Grigoriev I.V."/>
            <person name="Vagvolgyi C."/>
            <person name="Papp T."/>
            <person name="Martin F.M."/>
            <person name="Miettinen O."/>
            <person name="Hibbett D.S."/>
            <person name="Nagy L.G."/>
        </authorList>
    </citation>
    <scope>NUCLEOTIDE SEQUENCE [LARGE SCALE GENOMIC DNA]</scope>
    <source>
        <strain evidence="1 2">HHB13444</strain>
    </source>
</reference>
<organism evidence="1 2">
    <name type="scientific">Polyporus arcularius HHB13444</name>
    <dbReference type="NCBI Taxonomy" id="1314778"/>
    <lineage>
        <taxon>Eukaryota</taxon>
        <taxon>Fungi</taxon>
        <taxon>Dikarya</taxon>
        <taxon>Basidiomycota</taxon>
        <taxon>Agaricomycotina</taxon>
        <taxon>Agaricomycetes</taxon>
        <taxon>Polyporales</taxon>
        <taxon>Polyporaceae</taxon>
        <taxon>Polyporus</taxon>
    </lineage>
</organism>
<evidence type="ECO:0000313" key="1">
    <source>
        <dbReference type="EMBL" id="TFK84882.1"/>
    </source>
</evidence>
<dbReference type="Proteomes" id="UP000308197">
    <property type="component" value="Unassembled WGS sequence"/>
</dbReference>
<dbReference type="InParanoid" id="A0A5C3P6J9"/>
<evidence type="ECO:0000313" key="2">
    <source>
        <dbReference type="Proteomes" id="UP000308197"/>
    </source>
</evidence>
<dbReference type="AlphaFoldDB" id="A0A5C3P6J9"/>
<name>A0A5C3P6J9_9APHY</name>
<sequence length="95" mass="10379">MTVRHRARLPVFPACGWPSVSTSEHAANGARLHLGSLQVPSLKGQSAHRGRQSAQDEPVAARAWPELSLTLPSSRLVHTSNTAHRYHIPASVCRR</sequence>
<dbReference type="EMBL" id="ML211288">
    <property type="protein sequence ID" value="TFK84882.1"/>
    <property type="molecule type" value="Genomic_DNA"/>
</dbReference>
<gene>
    <name evidence="1" type="ORF">K466DRAFT_209124</name>
</gene>
<accession>A0A5C3P6J9</accession>
<keyword evidence="2" id="KW-1185">Reference proteome</keyword>
<protein>
    <submittedName>
        <fullName evidence="1">Uncharacterized protein</fullName>
    </submittedName>
</protein>